<dbReference type="RefSeq" id="WP_039449478.1">
    <property type="nucleotide sequence ID" value="NZ_CP043329.1"/>
</dbReference>
<dbReference type="InterPro" id="IPR043132">
    <property type="entry name" value="BCAT-like_C"/>
</dbReference>
<comment type="catalytic activity">
    <reaction evidence="8">
        <text>L-valine + 2-oxoglutarate = 3-methyl-2-oxobutanoate + L-glutamate</text>
        <dbReference type="Rhea" id="RHEA:24813"/>
        <dbReference type="ChEBI" id="CHEBI:11851"/>
        <dbReference type="ChEBI" id="CHEBI:16810"/>
        <dbReference type="ChEBI" id="CHEBI:29985"/>
        <dbReference type="ChEBI" id="CHEBI:57762"/>
        <dbReference type="EC" id="2.6.1.42"/>
    </reaction>
</comment>
<dbReference type="CDD" id="cd00449">
    <property type="entry name" value="PLPDE_IV"/>
    <property type="match status" value="1"/>
</dbReference>
<name>A0A5C0VD10_9SPHI</name>
<evidence type="ECO:0000256" key="7">
    <source>
        <dbReference type="ARBA" id="ARBA00022898"/>
    </source>
</evidence>
<sequence>MAKRFINFNGEIYQEDEKLLAIDNRGYRYGDGIFETMRMAKGKLNFADLHADRLQSGMKTLKIEGYSQLDAYFLKDKTEELCKRNKITQNARFRLNIYRNAGGLYTPDQNKSGYSLEVSPLDSPYYDINAKGLILDVYEDIPKAVNRLSNLKTCNALTYVMAGLYKKHHKLDEAFILNQHGFLCEAISANVFIVYEGNLYTPALSEGCVGGVMRQVVMQLAQKNDLKVVEAQINPEILNMAEEVFLTNATKGIQWVMGFNRKRYFNEVSRFLVEKLNQEI</sequence>
<dbReference type="GO" id="GO:0004084">
    <property type="term" value="F:branched-chain-amino-acid transaminase activity"/>
    <property type="evidence" value="ECO:0007669"/>
    <property type="project" value="UniProtKB-EC"/>
</dbReference>
<dbReference type="EMBL" id="CP043329">
    <property type="protein sequence ID" value="QEK50615.1"/>
    <property type="molecule type" value="Genomic_DNA"/>
</dbReference>
<dbReference type="EC" id="2.6.1.42" evidence="6"/>
<accession>A0A5C0VD10</accession>
<dbReference type="KEGG" id="pej:FYC62_02230"/>
<dbReference type="PANTHER" id="PTHR42743">
    <property type="entry name" value="AMINO-ACID AMINOTRANSFERASE"/>
    <property type="match status" value="1"/>
</dbReference>
<evidence type="ECO:0000313" key="14">
    <source>
        <dbReference type="Proteomes" id="UP000323653"/>
    </source>
</evidence>
<evidence type="ECO:0000256" key="6">
    <source>
        <dbReference type="ARBA" id="ARBA00013053"/>
    </source>
</evidence>
<dbReference type="GO" id="GO:0016829">
    <property type="term" value="F:lyase activity"/>
    <property type="evidence" value="ECO:0007669"/>
    <property type="project" value="UniProtKB-KW"/>
</dbReference>
<evidence type="ECO:0000256" key="10">
    <source>
        <dbReference type="ARBA" id="ARBA00049229"/>
    </source>
</evidence>
<evidence type="ECO:0000313" key="13">
    <source>
        <dbReference type="EMBL" id="QEK50615.1"/>
    </source>
</evidence>
<comment type="pathway">
    <text evidence="3">Amino-acid biosynthesis; L-valine biosynthesis; L-valine from pyruvate: step 4/4.</text>
</comment>
<organism evidence="13 14">
    <name type="scientific">Pedobacter aquae</name>
    <dbReference type="NCBI Taxonomy" id="2605747"/>
    <lineage>
        <taxon>Bacteria</taxon>
        <taxon>Pseudomonadati</taxon>
        <taxon>Bacteroidota</taxon>
        <taxon>Sphingobacteriia</taxon>
        <taxon>Sphingobacteriales</taxon>
        <taxon>Sphingobacteriaceae</taxon>
        <taxon>Pedobacter</taxon>
    </lineage>
</organism>
<evidence type="ECO:0000256" key="1">
    <source>
        <dbReference type="ARBA" id="ARBA00001933"/>
    </source>
</evidence>
<dbReference type="SUPFAM" id="SSF56752">
    <property type="entry name" value="D-aminoacid aminotransferase-like PLP-dependent enzymes"/>
    <property type="match status" value="1"/>
</dbReference>
<dbReference type="PANTHER" id="PTHR42743:SF11">
    <property type="entry name" value="AMINODEOXYCHORISMATE LYASE"/>
    <property type="match status" value="1"/>
</dbReference>
<dbReference type="Proteomes" id="UP000323653">
    <property type="component" value="Chromosome"/>
</dbReference>
<comment type="cofactor">
    <cofactor evidence="1 12">
        <name>pyridoxal 5'-phosphate</name>
        <dbReference type="ChEBI" id="CHEBI:597326"/>
    </cofactor>
</comment>
<dbReference type="InterPro" id="IPR018300">
    <property type="entry name" value="Aminotrans_IV_CS"/>
</dbReference>
<evidence type="ECO:0000256" key="12">
    <source>
        <dbReference type="RuleBase" id="RU004516"/>
    </source>
</evidence>
<evidence type="ECO:0000256" key="3">
    <source>
        <dbReference type="ARBA" id="ARBA00004931"/>
    </source>
</evidence>
<reference evidence="13 14" key="1">
    <citation type="submission" date="2019-08" db="EMBL/GenBank/DDBJ databases">
        <title>Pedobacter sp. nov., isolated from Han river, South Korea.</title>
        <authorList>
            <person name="Lee D.-H."/>
            <person name="Kim Y.-S."/>
            <person name="Hwang E.-M."/>
            <person name="Le Tran T.C."/>
            <person name="Cha C.-J."/>
        </authorList>
    </citation>
    <scope>NUCLEOTIDE SEQUENCE [LARGE SCALE GENOMIC DNA]</scope>
    <source>
        <strain evidence="13 14">CJ43</strain>
    </source>
</reference>
<comment type="catalytic activity">
    <reaction evidence="10">
        <text>L-leucine + 2-oxoglutarate = 4-methyl-2-oxopentanoate + L-glutamate</text>
        <dbReference type="Rhea" id="RHEA:18321"/>
        <dbReference type="ChEBI" id="CHEBI:16810"/>
        <dbReference type="ChEBI" id="CHEBI:17865"/>
        <dbReference type="ChEBI" id="CHEBI:29985"/>
        <dbReference type="ChEBI" id="CHEBI:57427"/>
        <dbReference type="EC" id="2.6.1.42"/>
    </reaction>
</comment>
<comment type="catalytic activity">
    <reaction evidence="9">
        <text>L-isoleucine + 2-oxoglutarate = (S)-3-methyl-2-oxopentanoate + L-glutamate</text>
        <dbReference type="Rhea" id="RHEA:24801"/>
        <dbReference type="ChEBI" id="CHEBI:16810"/>
        <dbReference type="ChEBI" id="CHEBI:29985"/>
        <dbReference type="ChEBI" id="CHEBI:35146"/>
        <dbReference type="ChEBI" id="CHEBI:58045"/>
        <dbReference type="EC" id="2.6.1.42"/>
    </reaction>
</comment>
<comment type="pathway">
    <text evidence="2">Amino-acid biosynthesis; L-isoleucine biosynthesis; L-isoleucine from 2-oxobutanoate: step 4/4.</text>
</comment>
<protein>
    <recommendedName>
        <fullName evidence="6">branched-chain-amino-acid transaminase</fullName>
        <ecNumber evidence="6">2.6.1.42</ecNumber>
    </recommendedName>
</protein>
<dbReference type="InterPro" id="IPR001544">
    <property type="entry name" value="Aminotrans_IV"/>
</dbReference>
<keyword evidence="14" id="KW-1185">Reference proteome</keyword>
<keyword evidence="7 12" id="KW-0663">Pyridoxal phosphate</keyword>
<evidence type="ECO:0000256" key="2">
    <source>
        <dbReference type="ARBA" id="ARBA00004824"/>
    </source>
</evidence>
<dbReference type="Gene3D" id="3.30.470.10">
    <property type="match status" value="1"/>
</dbReference>
<gene>
    <name evidence="13" type="ORF">FYC62_02230</name>
</gene>
<dbReference type="Pfam" id="PF01063">
    <property type="entry name" value="Aminotran_4"/>
    <property type="match status" value="1"/>
</dbReference>
<evidence type="ECO:0000256" key="9">
    <source>
        <dbReference type="ARBA" id="ARBA00048798"/>
    </source>
</evidence>
<dbReference type="InterPro" id="IPR050571">
    <property type="entry name" value="Class-IV_PLP-Dep_Aminotrnsfr"/>
</dbReference>
<comment type="pathway">
    <text evidence="4">Amino-acid biosynthesis; L-leucine biosynthesis; L-leucine from 3-methyl-2-oxobutanoate: step 4/4.</text>
</comment>
<evidence type="ECO:0000256" key="4">
    <source>
        <dbReference type="ARBA" id="ARBA00005072"/>
    </source>
</evidence>
<dbReference type="Gene3D" id="3.20.10.10">
    <property type="entry name" value="D-amino Acid Aminotransferase, subunit A, domain 2"/>
    <property type="match status" value="1"/>
</dbReference>
<proteinExistence type="inferred from homology"/>
<dbReference type="AlphaFoldDB" id="A0A5C0VD10"/>
<dbReference type="InterPro" id="IPR043131">
    <property type="entry name" value="BCAT-like_N"/>
</dbReference>
<evidence type="ECO:0000256" key="5">
    <source>
        <dbReference type="ARBA" id="ARBA00009320"/>
    </source>
</evidence>
<dbReference type="GO" id="GO:0046394">
    <property type="term" value="P:carboxylic acid biosynthetic process"/>
    <property type="evidence" value="ECO:0007669"/>
    <property type="project" value="UniProtKB-ARBA"/>
</dbReference>
<comment type="similarity">
    <text evidence="5 11">Belongs to the class-IV pyridoxal-phosphate-dependent aminotransferase family.</text>
</comment>
<keyword evidence="13" id="KW-0456">Lyase</keyword>
<evidence type="ECO:0000256" key="11">
    <source>
        <dbReference type="RuleBase" id="RU004106"/>
    </source>
</evidence>
<dbReference type="PROSITE" id="PS00770">
    <property type="entry name" value="AA_TRANSFER_CLASS_4"/>
    <property type="match status" value="1"/>
</dbReference>
<dbReference type="InterPro" id="IPR036038">
    <property type="entry name" value="Aminotransferase-like"/>
</dbReference>
<evidence type="ECO:0000256" key="8">
    <source>
        <dbReference type="ARBA" id="ARBA00048212"/>
    </source>
</evidence>